<gene>
    <name evidence="1" type="ORF">K466DRAFT_454002</name>
</gene>
<dbReference type="InParanoid" id="A0A5C3NJC9"/>
<organism evidence="1 2">
    <name type="scientific">Polyporus arcularius HHB13444</name>
    <dbReference type="NCBI Taxonomy" id="1314778"/>
    <lineage>
        <taxon>Eukaryota</taxon>
        <taxon>Fungi</taxon>
        <taxon>Dikarya</taxon>
        <taxon>Basidiomycota</taxon>
        <taxon>Agaricomycotina</taxon>
        <taxon>Agaricomycetes</taxon>
        <taxon>Polyporales</taxon>
        <taxon>Polyporaceae</taxon>
        <taxon>Polyporus</taxon>
    </lineage>
</organism>
<reference evidence="1 2" key="1">
    <citation type="journal article" date="2019" name="Nat. Ecol. Evol.">
        <title>Megaphylogeny resolves global patterns of mushroom evolution.</title>
        <authorList>
            <person name="Varga T."/>
            <person name="Krizsan K."/>
            <person name="Foldi C."/>
            <person name="Dima B."/>
            <person name="Sanchez-Garcia M."/>
            <person name="Sanchez-Ramirez S."/>
            <person name="Szollosi G.J."/>
            <person name="Szarkandi J.G."/>
            <person name="Papp V."/>
            <person name="Albert L."/>
            <person name="Andreopoulos W."/>
            <person name="Angelini C."/>
            <person name="Antonin V."/>
            <person name="Barry K.W."/>
            <person name="Bougher N.L."/>
            <person name="Buchanan P."/>
            <person name="Buyck B."/>
            <person name="Bense V."/>
            <person name="Catcheside P."/>
            <person name="Chovatia M."/>
            <person name="Cooper J."/>
            <person name="Damon W."/>
            <person name="Desjardin D."/>
            <person name="Finy P."/>
            <person name="Geml J."/>
            <person name="Haridas S."/>
            <person name="Hughes K."/>
            <person name="Justo A."/>
            <person name="Karasinski D."/>
            <person name="Kautmanova I."/>
            <person name="Kiss B."/>
            <person name="Kocsube S."/>
            <person name="Kotiranta H."/>
            <person name="LaButti K.M."/>
            <person name="Lechner B.E."/>
            <person name="Liimatainen K."/>
            <person name="Lipzen A."/>
            <person name="Lukacs Z."/>
            <person name="Mihaltcheva S."/>
            <person name="Morgado L.N."/>
            <person name="Niskanen T."/>
            <person name="Noordeloos M.E."/>
            <person name="Ohm R.A."/>
            <person name="Ortiz-Santana B."/>
            <person name="Ovrebo C."/>
            <person name="Racz N."/>
            <person name="Riley R."/>
            <person name="Savchenko A."/>
            <person name="Shiryaev A."/>
            <person name="Soop K."/>
            <person name="Spirin V."/>
            <person name="Szebenyi C."/>
            <person name="Tomsovsky M."/>
            <person name="Tulloss R.E."/>
            <person name="Uehling J."/>
            <person name="Grigoriev I.V."/>
            <person name="Vagvolgyi C."/>
            <person name="Papp T."/>
            <person name="Martin F.M."/>
            <person name="Miettinen O."/>
            <person name="Hibbett D.S."/>
            <person name="Nagy L.G."/>
        </authorList>
    </citation>
    <scope>NUCLEOTIDE SEQUENCE [LARGE SCALE GENOMIC DNA]</scope>
    <source>
        <strain evidence="1 2">HHB13444</strain>
    </source>
</reference>
<proteinExistence type="predicted"/>
<evidence type="ECO:0000313" key="2">
    <source>
        <dbReference type="Proteomes" id="UP000308197"/>
    </source>
</evidence>
<evidence type="ECO:0000313" key="1">
    <source>
        <dbReference type="EMBL" id="TFK77851.1"/>
    </source>
</evidence>
<feature type="non-terminal residue" evidence="1">
    <location>
        <position position="64"/>
    </location>
</feature>
<accession>A0A5C3NJC9</accession>
<dbReference type="EMBL" id="ML213074">
    <property type="protein sequence ID" value="TFK77851.1"/>
    <property type="molecule type" value="Genomic_DNA"/>
</dbReference>
<dbReference type="STRING" id="1314778.A0A5C3NJC9"/>
<dbReference type="Proteomes" id="UP000308197">
    <property type="component" value="Unassembled WGS sequence"/>
</dbReference>
<sequence length="64" mass="7410">LLGSSKSKQEKTRSLMTKIVNSLTASSEIGGPMAAMYLLRHPDHYTSHNFRPCYWRGYVYEIMR</sequence>
<protein>
    <submittedName>
        <fullName evidence="1">Uncharacterized protein</fullName>
    </submittedName>
</protein>
<dbReference type="AlphaFoldDB" id="A0A5C3NJC9"/>
<keyword evidence="2" id="KW-1185">Reference proteome</keyword>
<name>A0A5C3NJC9_9APHY</name>
<feature type="non-terminal residue" evidence="1">
    <location>
        <position position="1"/>
    </location>
</feature>